<gene>
    <name evidence="5" type="ordered locus">CC_2972</name>
</gene>
<dbReference type="BioCyc" id="CAULO:CC2972-MONOMER"/>
<keyword evidence="2" id="KW-0238">DNA-binding</keyword>
<evidence type="ECO:0000256" key="2">
    <source>
        <dbReference type="ARBA" id="ARBA00023125"/>
    </source>
</evidence>
<feature type="domain" description="HTH hxlR-type" evidence="4">
    <location>
        <begin position="58"/>
        <end position="156"/>
    </location>
</feature>
<name>Q9A471_CAUVC</name>
<evidence type="ECO:0000256" key="1">
    <source>
        <dbReference type="ARBA" id="ARBA00023015"/>
    </source>
</evidence>
<dbReference type="PIR" id="B87617">
    <property type="entry name" value="B87617"/>
</dbReference>
<evidence type="ECO:0000313" key="6">
    <source>
        <dbReference type="Proteomes" id="UP000001816"/>
    </source>
</evidence>
<accession>Q9A471</accession>
<dbReference type="EMBL" id="AE005673">
    <property type="protein sequence ID" value="AAK24934.1"/>
    <property type="molecule type" value="Genomic_DNA"/>
</dbReference>
<dbReference type="PROSITE" id="PS51118">
    <property type="entry name" value="HTH_HXLR"/>
    <property type="match status" value="1"/>
</dbReference>
<keyword evidence="6" id="KW-1185">Reference proteome</keyword>
<dbReference type="InterPro" id="IPR002577">
    <property type="entry name" value="HTH_HxlR"/>
</dbReference>
<dbReference type="Gene3D" id="1.10.10.10">
    <property type="entry name" value="Winged helix-like DNA-binding domain superfamily/Winged helix DNA-binding domain"/>
    <property type="match status" value="1"/>
</dbReference>
<keyword evidence="1" id="KW-0805">Transcription regulation</keyword>
<keyword evidence="3" id="KW-0804">Transcription</keyword>
<reference evidence="5 6" key="1">
    <citation type="journal article" date="2001" name="Proc. Natl. Acad. Sci. U.S.A.">
        <title>Complete genome sequence of Caulobacter crescentus.</title>
        <authorList>
            <person name="Nierman W.C."/>
            <person name="Feldblyum T.V."/>
            <person name="Laub M.T."/>
            <person name="Paulsen I.T."/>
            <person name="Nelson K.E."/>
            <person name="Eisen J.A."/>
            <person name="Heidelberg J.F."/>
            <person name="Alley M.R."/>
            <person name="Ohta N."/>
            <person name="Maddock J.R."/>
            <person name="Potocka I."/>
            <person name="Nelson W.C."/>
            <person name="Newton A."/>
            <person name="Stephens C."/>
            <person name="Phadke N.D."/>
            <person name="Ely B."/>
            <person name="DeBoy R.T."/>
            <person name="Dodson R.J."/>
            <person name="Durkin A.S."/>
            <person name="Gwinn M.L."/>
            <person name="Haft D.H."/>
            <person name="Kolonay J.F."/>
            <person name="Smit J."/>
            <person name="Craven M.B."/>
            <person name="Khouri H."/>
            <person name="Shetty J."/>
            <person name="Berry K."/>
            <person name="Utterback T."/>
            <person name="Tran K."/>
            <person name="Wolf A."/>
            <person name="Vamathevan J."/>
            <person name="Ermolaeva M."/>
            <person name="White O."/>
            <person name="Salzberg S.L."/>
            <person name="Venter J.C."/>
            <person name="Shapiro L."/>
            <person name="Fraser C.M."/>
        </authorList>
    </citation>
    <scope>NUCLEOTIDE SEQUENCE [LARGE SCALE GENOMIC DNA]</scope>
    <source>
        <strain evidence="6">ATCC 19089 / CB15</strain>
    </source>
</reference>
<dbReference type="SUPFAM" id="SSF46785">
    <property type="entry name" value="Winged helix' DNA-binding domain"/>
    <property type="match status" value="1"/>
</dbReference>
<dbReference type="Proteomes" id="UP000001816">
    <property type="component" value="Chromosome"/>
</dbReference>
<protein>
    <recommendedName>
        <fullName evidence="4">HTH hxlR-type domain-containing protein</fullName>
    </recommendedName>
</protein>
<evidence type="ECO:0000259" key="4">
    <source>
        <dbReference type="PROSITE" id="PS51118"/>
    </source>
</evidence>
<dbReference type="EnsemblBacteria" id="AAK24934">
    <property type="protein sequence ID" value="AAK24934"/>
    <property type="gene ID" value="CC_2972"/>
</dbReference>
<dbReference type="STRING" id="190650.CC_2972"/>
<dbReference type="PANTHER" id="PTHR33204">
    <property type="entry name" value="TRANSCRIPTIONAL REGULATOR, MARR FAMILY"/>
    <property type="match status" value="1"/>
</dbReference>
<dbReference type="InterPro" id="IPR036388">
    <property type="entry name" value="WH-like_DNA-bd_sf"/>
</dbReference>
<dbReference type="SMR" id="Q9A471"/>
<dbReference type="AlphaFoldDB" id="Q9A471"/>
<dbReference type="GO" id="GO:0003677">
    <property type="term" value="F:DNA binding"/>
    <property type="evidence" value="ECO:0007669"/>
    <property type="project" value="UniProtKB-KW"/>
</dbReference>
<dbReference type="Pfam" id="PF01638">
    <property type="entry name" value="HxlR"/>
    <property type="match status" value="1"/>
</dbReference>
<dbReference type="PATRIC" id="fig|190650.5.peg.2978"/>
<dbReference type="KEGG" id="ccr:CC_2972"/>
<dbReference type="eggNOG" id="COG1733">
    <property type="taxonomic scope" value="Bacteria"/>
</dbReference>
<proteinExistence type="predicted"/>
<evidence type="ECO:0000313" key="5">
    <source>
        <dbReference type="EMBL" id="AAK24934.1"/>
    </source>
</evidence>
<dbReference type="HOGENOM" id="CLU_111585_1_0_5"/>
<evidence type="ECO:0000256" key="3">
    <source>
        <dbReference type="ARBA" id="ARBA00023163"/>
    </source>
</evidence>
<organism evidence="5 6">
    <name type="scientific">Caulobacter vibrioides (strain ATCC 19089 / CIP 103742 / CB 15)</name>
    <name type="common">Caulobacter crescentus</name>
    <dbReference type="NCBI Taxonomy" id="190650"/>
    <lineage>
        <taxon>Bacteria</taxon>
        <taxon>Pseudomonadati</taxon>
        <taxon>Pseudomonadota</taxon>
        <taxon>Alphaproteobacteria</taxon>
        <taxon>Caulobacterales</taxon>
        <taxon>Caulobacteraceae</taxon>
        <taxon>Caulobacter</taxon>
    </lineage>
</organism>
<sequence>MHGDVSSLSAAAHLWAQVTIANLVSSGYQLLAFPGGNRALAMVLKVRKNRSAPPPEPCALTECMAVIAGAWAPNVIWHLRAGPRRFSELRTDIPPVSAKVLSQRLKELEAKGVLSRTIQPTSPPSVEYALTPLGQGLVPALEAIVTVGHQLKAARMAPARDQSLPRLAGSV</sequence>
<dbReference type="InterPro" id="IPR036390">
    <property type="entry name" value="WH_DNA-bd_sf"/>
</dbReference>